<gene>
    <name evidence="1" type="ORF">UFOPK3772_02298</name>
</gene>
<evidence type="ECO:0000313" key="1">
    <source>
        <dbReference type="EMBL" id="CAB4962394.1"/>
    </source>
</evidence>
<dbReference type="EMBL" id="CAFBNE010000082">
    <property type="protein sequence ID" value="CAB4962394.1"/>
    <property type="molecule type" value="Genomic_DNA"/>
</dbReference>
<proteinExistence type="predicted"/>
<accession>A0A6J7L9K2</accession>
<name>A0A6J7L9K2_9ZZZZ</name>
<reference evidence="1" key="1">
    <citation type="submission" date="2020-05" db="EMBL/GenBank/DDBJ databases">
        <authorList>
            <person name="Chiriac C."/>
            <person name="Salcher M."/>
            <person name="Ghai R."/>
            <person name="Kavagutti S V."/>
        </authorList>
    </citation>
    <scope>NUCLEOTIDE SEQUENCE</scope>
</reference>
<organism evidence="1">
    <name type="scientific">freshwater metagenome</name>
    <dbReference type="NCBI Taxonomy" id="449393"/>
    <lineage>
        <taxon>unclassified sequences</taxon>
        <taxon>metagenomes</taxon>
        <taxon>ecological metagenomes</taxon>
    </lineage>
</organism>
<protein>
    <submittedName>
        <fullName evidence="1">Unannotated protein</fullName>
    </submittedName>
</protein>
<dbReference type="AlphaFoldDB" id="A0A6J7L9K2"/>
<sequence length="47" mass="4887">MLELLNSVNNAAIARTTQALDVSKCTGLAGEVPGLNPLVFELGDGSW</sequence>